<proteinExistence type="predicted"/>
<keyword evidence="3" id="KW-1185">Reference proteome</keyword>
<protein>
    <recommendedName>
        <fullName evidence="1">KIB1-4 beta-propeller domain-containing protein</fullName>
    </recommendedName>
</protein>
<dbReference type="SUPFAM" id="SSF69322">
    <property type="entry name" value="Tricorn protease domain 2"/>
    <property type="match status" value="1"/>
</dbReference>
<organism evidence="2 3">
    <name type="scientific">Papaver atlanticum</name>
    <dbReference type="NCBI Taxonomy" id="357466"/>
    <lineage>
        <taxon>Eukaryota</taxon>
        <taxon>Viridiplantae</taxon>
        <taxon>Streptophyta</taxon>
        <taxon>Embryophyta</taxon>
        <taxon>Tracheophyta</taxon>
        <taxon>Spermatophyta</taxon>
        <taxon>Magnoliopsida</taxon>
        <taxon>Ranunculales</taxon>
        <taxon>Papaveraceae</taxon>
        <taxon>Papaveroideae</taxon>
        <taxon>Papaver</taxon>
    </lineage>
</organism>
<dbReference type="EMBL" id="JAJJMB010007708">
    <property type="protein sequence ID" value="KAI3928506.1"/>
    <property type="molecule type" value="Genomic_DNA"/>
</dbReference>
<evidence type="ECO:0000313" key="2">
    <source>
        <dbReference type="EMBL" id="KAI3928506.1"/>
    </source>
</evidence>
<name>A0AAD4XNQ6_9MAGN</name>
<dbReference type="PANTHER" id="PTHR33127">
    <property type="entry name" value="TRANSMEMBRANE PROTEIN"/>
    <property type="match status" value="1"/>
</dbReference>
<feature type="domain" description="KIB1-4 beta-propeller" evidence="1">
    <location>
        <begin position="260"/>
        <end position="493"/>
    </location>
</feature>
<evidence type="ECO:0000259" key="1">
    <source>
        <dbReference type="Pfam" id="PF03478"/>
    </source>
</evidence>
<dbReference type="Pfam" id="PF03478">
    <property type="entry name" value="Beta-prop_KIB1-4"/>
    <property type="match status" value="1"/>
</dbReference>
<accession>A0AAD4XNQ6</accession>
<dbReference type="Proteomes" id="UP001202328">
    <property type="component" value="Unassembled WGS sequence"/>
</dbReference>
<sequence>MEHWVESGDEIFKVHLNCSPRGFRKVASTHIFKLDLSSMTWVLLKTLDDHVLFLCINMDTLESKKCYSSSTACCSAADMGLERGCLFYTLLEDQTLYTFEVEDNATTIIMPCLKLPTPWFLPTWIMMPTTVNSKHVAGRRRRITDLLVSQDTTAANTEEDMSRLSNSGGELEALKQLDLLNSNDISEAVARFLHPVDYNHFRLACKQNSVLLPALNRTSAIPRTITTTCSSPWLISISEDDEEANWDIVDPIHNNDKYLMKLSNQLLVGATIRFSEDGWLLLSNGKKTVFCYNPFTKAVIRLPDLPDDYVLGGMSFSLVPTSRDCVVAIISNWWELAGENEISFLVINPAKRVKNRTPSWTIYQFNYEGHVEDNFIPCINNPVFYKGAFYCLDYNGMLGVFNLKGGVSWKILPKSLKQFGGFYPSYLVECEEKLLLVNVGQSGKLVEIYRLDDSEMVWVKLNSLGKHALFISYTSSFSTVAPRSCMENNIYFPRLYAGKVLYYSLDTCRYHSVGHSSRDFHSSKERSNCTWIEPNWSQASLRQESDYMLRVRVRWGCSSDGRALA</sequence>
<reference evidence="2" key="1">
    <citation type="submission" date="2022-04" db="EMBL/GenBank/DDBJ databases">
        <title>A functionally conserved STORR gene fusion in Papaver species that diverged 16.8 million years ago.</title>
        <authorList>
            <person name="Catania T."/>
        </authorList>
    </citation>
    <scope>NUCLEOTIDE SEQUENCE</scope>
    <source>
        <strain evidence="2">S-188037</strain>
    </source>
</reference>
<evidence type="ECO:0000313" key="3">
    <source>
        <dbReference type="Proteomes" id="UP001202328"/>
    </source>
</evidence>
<dbReference type="InterPro" id="IPR005174">
    <property type="entry name" value="KIB1-4_b-propeller"/>
</dbReference>
<dbReference type="PANTHER" id="PTHR33127:SF5">
    <property type="entry name" value="TRANSMEMBRANE PROTEIN"/>
    <property type="match status" value="1"/>
</dbReference>
<comment type="caution">
    <text evidence="2">The sequence shown here is derived from an EMBL/GenBank/DDBJ whole genome shotgun (WGS) entry which is preliminary data.</text>
</comment>
<gene>
    <name evidence="2" type="ORF">MKW98_024107</name>
</gene>
<dbReference type="AlphaFoldDB" id="A0AAD4XNQ6"/>